<dbReference type="Proteomes" id="UP000544054">
    <property type="component" value="Unassembled WGS sequence"/>
</dbReference>
<keyword evidence="2" id="KW-1185">Reference proteome</keyword>
<name>A0A7Y0ARB4_9FLAO</name>
<evidence type="ECO:0000313" key="2">
    <source>
        <dbReference type="Proteomes" id="UP000544054"/>
    </source>
</evidence>
<dbReference type="RefSeq" id="WP_169236497.1">
    <property type="nucleotide sequence ID" value="NZ_JABBGI010000034.1"/>
</dbReference>
<evidence type="ECO:0000313" key="1">
    <source>
        <dbReference type="EMBL" id="NML72038.1"/>
    </source>
</evidence>
<gene>
    <name evidence="1" type="ORF">HHL23_19895</name>
</gene>
<protein>
    <submittedName>
        <fullName evidence="1">Uncharacterized protein</fullName>
    </submittedName>
</protein>
<proteinExistence type="predicted"/>
<reference evidence="1 2" key="1">
    <citation type="submission" date="2020-04" db="EMBL/GenBank/DDBJ databases">
        <title>Chryseobacterium sp. RP-3-3 sp. nov., isolated from Jeju soil.</title>
        <authorList>
            <person name="Dahal R.H."/>
        </authorList>
    </citation>
    <scope>NUCLEOTIDE SEQUENCE [LARGE SCALE GENOMIC DNA]</scope>
    <source>
        <strain evidence="1 2">RP-3-3</strain>
    </source>
</reference>
<organism evidence="1 2">
    <name type="scientific">Chryseobacterium antibioticum</name>
    <dbReference type="NCBI Taxonomy" id="2728847"/>
    <lineage>
        <taxon>Bacteria</taxon>
        <taxon>Pseudomonadati</taxon>
        <taxon>Bacteroidota</taxon>
        <taxon>Flavobacteriia</taxon>
        <taxon>Flavobacteriales</taxon>
        <taxon>Weeksellaceae</taxon>
        <taxon>Chryseobacterium group</taxon>
        <taxon>Chryseobacterium</taxon>
    </lineage>
</organism>
<accession>A0A7Y0ARB4</accession>
<dbReference type="AlphaFoldDB" id="A0A7Y0ARB4"/>
<comment type="caution">
    <text evidence="1">The sequence shown here is derived from an EMBL/GenBank/DDBJ whole genome shotgun (WGS) entry which is preliminary data.</text>
</comment>
<sequence length="45" mass="5136">MITNREKPWGTGHAALCTSSEADFRDKLKSLEAKMEDVRKDLKLD</sequence>
<dbReference type="EMBL" id="JABBGI010000034">
    <property type="protein sequence ID" value="NML72038.1"/>
    <property type="molecule type" value="Genomic_DNA"/>
</dbReference>